<evidence type="ECO:0000313" key="2">
    <source>
        <dbReference type="Proteomes" id="UP000250275"/>
    </source>
</evidence>
<proteinExistence type="predicted"/>
<protein>
    <submittedName>
        <fullName evidence="1">Uncharacterized protein</fullName>
    </submittedName>
</protein>
<evidence type="ECO:0000313" key="1">
    <source>
        <dbReference type="EMBL" id="OAD57824.1"/>
    </source>
</evidence>
<gene>
    <name evidence="1" type="ORF">WN48_01521</name>
</gene>
<keyword evidence="2" id="KW-1185">Reference proteome</keyword>
<reference evidence="1 2" key="1">
    <citation type="submission" date="2015-07" db="EMBL/GenBank/DDBJ databases">
        <title>The genome of Eufriesea mexicana.</title>
        <authorList>
            <person name="Pan H."/>
            <person name="Kapheim K."/>
        </authorList>
    </citation>
    <scope>NUCLEOTIDE SEQUENCE [LARGE SCALE GENOMIC DNA]</scope>
    <source>
        <strain evidence="1">0111107269</strain>
        <tissue evidence="1">Whole body</tissue>
    </source>
</reference>
<organism evidence="1 2">
    <name type="scientific">Eufriesea mexicana</name>
    <dbReference type="NCBI Taxonomy" id="516756"/>
    <lineage>
        <taxon>Eukaryota</taxon>
        <taxon>Metazoa</taxon>
        <taxon>Ecdysozoa</taxon>
        <taxon>Arthropoda</taxon>
        <taxon>Hexapoda</taxon>
        <taxon>Insecta</taxon>
        <taxon>Pterygota</taxon>
        <taxon>Neoptera</taxon>
        <taxon>Endopterygota</taxon>
        <taxon>Hymenoptera</taxon>
        <taxon>Apocrita</taxon>
        <taxon>Aculeata</taxon>
        <taxon>Apoidea</taxon>
        <taxon>Anthophila</taxon>
        <taxon>Apidae</taxon>
        <taxon>Eufriesea</taxon>
    </lineage>
</organism>
<dbReference type="AlphaFoldDB" id="A0A310SPJ8"/>
<sequence length="62" mass="6862">MGLTVGLERSFVPTSSSDTEAFSHLVSATARVSDSRHRGYTTGPPLNQIQSYFGIERKITFR</sequence>
<dbReference type="EMBL" id="KQ761348">
    <property type="protein sequence ID" value="OAD57824.1"/>
    <property type="molecule type" value="Genomic_DNA"/>
</dbReference>
<accession>A0A310SPJ8</accession>
<dbReference type="Proteomes" id="UP000250275">
    <property type="component" value="Unassembled WGS sequence"/>
</dbReference>
<name>A0A310SPJ8_9HYME</name>